<evidence type="ECO:0000256" key="1">
    <source>
        <dbReference type="SAM" id="MobiDB-lite"/>
    </source>
</evidence>
<evidence type="ECO:0000313" key="6">
    <source>
        <dbReference type="Proteomes" id="UP000315145"/>
    </source>
</evidence>
<feature type="domain" description="CshA" evidence="2">
    <location>
        <begin position="815"/>
        <end position="868"/>
    </location>
</feature>
<evidence type="ECO:0000313" key="5">
    <source>
        <dbReference type="EMBL" id="TSJ75337.1"/>
    </source>
</evidence>
<reference evidence="5 6" key="2">
    <citation type="submission" date="2019-07" db="EMBL/GenBank/DDBJ databases">
        <title>Algibacter marinivivus sp. nov., isolated from the surface of a marine red alga.</title>
        <authorList>
            <person name="Zhong X."/>
            <person name="Xu W."/>
            <person name="Zhang Y."/>
            <person name="Zhang Q."/>
            <person name="Du Z."/>
        </authorList>
    </citation>
    <scope>NUCLEOTIDE SEQUENCE [LARGE SCALE GENOMIC DNA]</scope>
    <source>
        <strain evidence="5 6">RU-4-M-4</strain>
    </source>
</reference>
<feature type="domain" description="CshA" evidence="2">
    <location>
        <begin position="119"/>
        <end position="199"/>
    </location>
</feature>
<feature type="region of interest" description="Disordered" evidence="1">
    <location>
        <begin position="562"/>
        <end position="596"/>
    </location>
</feature>
<dbReference type="Proteomes" id="UP000315145">
    <property type="component" value="Unassembled WGS sequence"/>
</dbReference>
<feature type="compositionally biased region" description="Acidic residues" evidence="1">
    <location>
        <begin position="208"/>
        <end position="221"/>
    </location>
</feature>
<sequence length="1159" mass="119258">PIGINTVDTDNDGLTDCEETTGVDDPSTPLDPAGTTSNPNDACDPIASSSLTDTDGDGLTDCEETTGLDNPNTPLDPAGVTSDPNDACTPFTEAGGCTPIANDDSVTIEADVDTIINVTNNDTDPNGTIDVTTIDLDPSTPGKQTTFTVPGEGTYTANPDGTVTFDPEPTFAGTGTPVEYTVEDNDGNISTVATITVTVTACPNSTDTDNDGLTDCEETTGIDDPSTPLDPAGITSDPNNVCDPIASSPLTDTDGDGLTDCEETTGLDNPNTPLDPAGTISDPNNTCDPIASSSLTDTDSDGLTDCEETTGLDNPNTPLDPAGTISDPNDACAPFTNAGGCTPIANDDTVSTEPDTDAVINVTNNDSDPNGTIDVTTIDLDPATPGQQTTFTVPGEGTYTVNPDGTVTFDPEPTFTGVATPVDYTVEDNDGNISTVASITVTVTECPNGTDSDGDGLTDCEETTGIDDPSTPLDPAGTTSNPTDACDPIATSPLTDTDGDGLTDCEETTGLDNPNTPLDPGGTISNPNDACTPFTDAGGCTPIAIDDEAIASTDTDVIIDLTDNDSDPNGTIDDTTVDLDPATPGQQSTITVPGEGIYTDNGDGTITFDPEAGFTGSSTITYTVNDEDGNPTNEATVTVTVQDNPIAQDDVKEDNASGTAVTLNVIADNGKGEDSDSDGIIDPSTVTITTPGATDSDSDGDNDTLVVSGEGTWILDEAGNLTFTPESGFTGNPTAITYTVEDNEGNESNEATVTVTYIMVSDIAPIAEDDEDLANTPGSTVIINVTEDNGNGADSDEDGSVSVTTVTITTPGATDTTSDGDNDTLVVANEGTWTLDEGGNLTFVPEAGFTGNPTPISYTIEDNDGNVSNEATVTIGYSLCPNGTDSDGDGLTDCEETTGIDDPSTPLNPEGKTSDPNDTCDPITTGCLALVEVTKTANVLNSSLGGEIIYTIVVQNTGDILLTDITLVDTFLNFRGETISLTEEPRFDSADQGSDEGTLRSGESATYTASFTIDQDAIDSGGVKNSVFVSASTKSSGIVTDDSDDGNDSDGNSEDDSTDTELDCLTVFNEFSPNGDGEGDTLVIKCIDNYPDNKLEVYNRWGNIVYEKKGYSSSDAWDGTSGGRATVNSSEQLPVGTYYYVLDKGDGSKPLAGWLYINR</sequence>
<feature type="region of interest" description="Disordered" evidence="1">
    <location>
        <begin position="884"/>
        <end position="919"/>
    </location>
</feature>
<feature type="compositionally biased region" description="Acidic residues" evidence="1">
    <location>
        <begin position="886"/>
        <end position="899"/>
    </location>
</feature>
<dbReference type="Gene3D" id="2.60.40.3440">
    <property type="match status" value="1"/>
</dbReference>
<dbReference type="RefSeq" id="WP_144116597.1">
    <property type="nucleotide sequence ID" value="NZ_VMBF01000006.1"/>
</dbReference>
<evidence type="ECO:0000259" key="2">
    <source>
        <dbReference type="Pfam" id="PF19076"/>
    </source>
</evidence>
<dbReference type="InterPro" id="IPR026341">
    <property type="entry name" value="T9SS_type_B"/>
</dbReference>
<feature type="compositionally biased region" description="Acidic residues" evidence="1">
    <location>
        <begin position="497"/>
        <end position="509"/>
    </location>
</feature>
<keyword evidence="6" id="KW-1185">Reference proteome</keyword>
<feature type="compositionally biased region" description="Acidic residues" evidence="1">
    <location>
        <begin position="452"/>
        <end position="465"/>
    </location>
</feature>
<dbReference type="InterPro" id="IPR026395">
    <property type="entry name" value="CshA_fibril"/>
</dbReference>
<dbReference type="NCBIfam" id="TIGR04131">
    <property type="entry name" value="Bac_Flav_CTERM"/>
    <property type="match status" value="1"/>
</dbReference>
<dbReference type="InterPro" id="IPR055354">
    <property type="entry name" value="DUF7507"/>
</dbReference>
<dbReference type="Gene3D" id="2.60.40.2810">
    <property type="match status" value="2"/>
</dbReference>
<proteinExistence type="predicted"/>
<feature type="region of interest" description="Disordered" evidence="1">
    <location>
        <begin position="204"/>
        <end position="325"/>
    </location>
</feature>
<dbReference type="NCBIfam" id="TIGR04225">
    <property type="entry name" value="CshA_fibril_rpt"/>
    <property type="match status" value="2"/>
</dbReference>
<accession>A0A5M7BAM0</accession>
<organism evidence="4 7">
    <name type="scientific">Algibacter amylolyticus</name>
    <dbReference type="NCBI Taxonomy" id="1608400"/>
    <lineage>
        <taxon>Bacteria</taxon>
        <taxon>Pseudomonadati</taxon>
        <taxon>Bacteroidota</taxon>
        <taxon>Flavobacteriia</taxon>
        <taxon>Flavobacteriales</taxon>
        <taxon>Flavobacteriaceae</taxon>
        <taxon>Algibacter</taxon>
    </lineage>
</organism>
<feature type="region of interest" description="Disordered" evidence="1">
    <location>
        <begin position="1038"/>
        <end position="1059"/>
    </location>
</feature>
<reference evidence="4 7" key="1">
    <citation type="journal article" date="2015" name="Int. J. Syst. Evol. Microbiol.">
        <title>Algibacter amylolyticus sp. nov., isolated from intertidal sediment.</title>
        <authorList>
            <person name="Zhang D.C."/>
            <person name="Wu J."/>
            <person name="Neuner K."/>
            <person name="Yao J."/>
            <person name="Margesin R."/>
        </authorList>
    </citation>
    <scope>NUCLEOTIDE SEQUENCE [LARGE SCALE GENOMIC DNA]</scope>
    <source>
        <strain evidence="4 7">RU-4-M-4</strain>
    </source>
</reference>
<feature type="region of interest" description="Disordered" evidence="1">
    <location>
        <begin position="983"/>
        <end position="1004"/>
    </location>
</feature>
<dbReference type="Pfam" id="PF19076">
    <property type="entry name" value="CshA_repeat"/>
    <property type="match status" value="3"/>
</dbReference>
<feature type="compositionally biased region" description="Acidic residues" evidence="1">
    <location>
        <begin position="298"/>
        <end position="310"/>
    </location>
</feature>
<feature type="region of interest" description="Disordered" evidence="1">
    <location>
        <begin position="446"/>
        <end position="525"/>
    </location>
</feature>
<feature type="domain" description="DUF7507" evidence="3">
    <location>
        <begin position="931"/>
        <end position="1041"/>
    </location>
</feature>
<dbReference type="Proteomes" id="UP000322315">
    <property type="component" value="Unassembled WGS sequence"/>
</dbReference>
<feature type="compositionally biased region" description="Acidic residues" evidence="1">
    <location>
        <begin position="54"/>
        <end position="66"/>
    </location>
</feature>
<gene>
    <name evidence="4" type="ORF">F2B50_10355</name>
    <name evidence="5" type="ORF">FPF71_10355</name>
</gene>
<feature type="region of interest" description="Disordered" evidence="1">
    <location>
        <begin position="1"/>
        <end position="79"/>
    </location>
</feature>
<evidence type="ECO:0000313" key="4">
    <source>
        <dbReference type="EMBL" id="KAA5824564.1"/>
    </source>
</evidence>
<evidence type="ECO:0000259" key="3">
    <source>
        <dbReference type="Pfam" id="PF24346"/>
    </source>
</evidence>
<reference evidence="4" key="3">
    <citation type="submission" date="2019-09" db="EMBL/GenBank/DDBJ databases">
        <authorList>
            <person name="Zhang D.-C."/>
        </authorList>
    </citation>
    <scope>NUCLEOTIDE SEQUENCE</scope>
    <source>
        <strain evidence="4">RU-4-M-4</strain>
    </source>
</reference>
<dbReference type="EMBL" id="VMBF01000006">
    <property type="protein sequence ID" value="TSJ75337.1"/>
    <property type="molecule type" value="Genomic_DNA"/>
</dbReference>
<dbReference type="NCBIfam" id="NF012211">
    <property type="entry name" value="tand_rpt_95"/>
    <property type="match status" value="2"/>
</dbReference>
<dbReference type="Pfam" id="PF17963">
    <property type="entry name" value="Big_9"/>
    <property type="match status" value="2"/>
</dbReference>
<feature type="non-terminal residue" evidence="4">
    <location>
        <position position="1"/>
    </location>
</feature>
<feature type="domain" description="CshA" evidence="2">
    <location>
        <begin position="343"/>
        <end position="436"/>
    </location>
</feature>
<dbReference type="Pfam" id="PF24346">
    <property type="entry name" value="DUF7507"/>
    <property type="match status" value="1"/>
</dbReference>
<evidence type="ECO:0000313" key="7">
    <source>
        <dbReference type="Proteomes" id="UP000322315"/>
    </source>
</evidence>
<dbReference type="Pfam" id="PF13585">
    <property type="entry name" value="CHU_C"/>
    <property type="match status" value="1"/>
</dbReference>
<feature type="compositionally biased region" description="Acidic residues" evidence="1">
    <location>
        <begin position="253"/>
        <end position="265"/>
    </location>
</feature>
<dbReference type="EMBL" id="VWRS01000006">
    <property type="protein sequence ID" value="KAA5824564.1"/>
    <property type="molecule type" value="Genomic_DNA"/>
</dbReference>
<dbReference type="OrthoDB" id="9805017at2"/>
<protein>
    <submittedName>
        <fullName evidence="4">Tandem-95 repeat protein</fullName>
    </submittedName>
</protein>
<dbReference type="AlphaFoldDB" id="A0A5M7BAM0"/>
<name>A0A5M7BAM0_9FLAO</name>
<comment type="caution">
    <text evidence="4">The sequence shown here is derived from an EMBL/GenBank/DDBJ whole genome shotgun (WGS) entry which is preliminary data.</text>
</comment>
<feature type="compositionally biased region" description="Acidic residues" evidence="1">
    <location>
        <begin position="9"/>
        <end position="22"/>
    </location>
</feature>
<feature type="compositionally biased region" description="Acidic residues" evidence="1">
    <location>
        <begin position="1041"/>
        <end position="1059"/>
    </location>
</feature>